<evidence type="ECO:0000313" key="2">
    <source>
        <dbReference type="EMBL" id="CAE0265117.1"/>
    </source>
</evidence>
<feature type="compositionally biased region" description="Basic and acidic residues" evidence="1">
    <location>
        <begin position="255"/>
        <end position="268"/>
    </location>
</feature>
<proteinExistence type="predicted"/>
<dbReference type="EMBL" id="HBIB01041923">
    <property type="protein sequence ID" value="CAE0265117.1"/>
    <property type="molecule type" value="Transcribed_RNA"/>
</dbReference>
<name>A0A7S3GG64_9EUKA</name>
<feature type="compositionally biased region" description="Basic and acidic residues" evidence="1">
    <location>
        <begin position="642"/>
        <end position="656"/>
    </location>
</feature>
<feature type="compositionally biased region" description="Low complexity" evidence="1">
    <location>
        <begin position="42"/>
        <end position="55"/>
    </location>
</feature>
<protein>
    <submittedName>
        <fullName evidence="2">Uncharacterized protein</fullName>
    </submittedName>
</protein>
<feature type="region of interest" description="Disordered" evidence="1">
    <location>
        <begin position="86"/>
        <end position="188"/>
    </location>
</feature>
<feature type="compositionally biased region" description="Basic and acidic residues" evidence="1">
    <location>
        <begin position="320"/>
        <end position="331"/>
    </location>
</feature>
<feature type="compositionally biased region" description="Polar residues" evidence="1">
    <location>
        <begin position="332"/>
        <end position="343"/>
    </location>
</feature>
<feature type="compositionally biased region" description="Polar residues" evidence="1">
    <location>
        <begin position="428"/>
        <end position="438"/>
    </location>
</feature>
<reference evidence="2" key="1">
    <citation type="submission" date="2021-01" db="EMBL/GenBank/DDBJ databases">
        <authorList>
            <person name="Corre E."/>
            <person name="Pelletier E."/>
            <person name="Niang G."/>
            <person name="Scheremetjew M."/>
            <person name="Finn R."/>
            <person name="Kale V."/>
            <person name="Holt S."/>
            <person name="Cochrane G."/>
            <person name="Meng A."/>
            <person name="Brown T."/>
            <person name="Cohen L."/>
        </authorList>
    </citation>
    <scope>NUCLEOTIDE SEQUENCE</scope>
    <source>
        <strain evidence="2">NIES-2562</strain>
    </source>
</reference>
<evidence type="ECO:0000256" key="1">
    <source>
        <dbReference type="SAM" id="MobiDB-lite"/>
    </source>
</evidence>
<feature type="compositionally biased region" description="Basic and acidic residues" evidence="1">
    <location>
        <begin position="481"/>
        <end position="490"/>
    </location>
</feature>
<feature type="region of interest" description="Disordered" evidence="1">
    <location>
        <begin position="1"/>
        <end position="55"/>
    </location>
</feature>
<dbReference type="AlphaFoldDB" id="A0A7S3GG64"/>
<gene>
    <name evidence="2" type="ORF">PBIL07802_LOCUS27453</name>
</gene>
<feature type="compositionally biased region" description="Basic and acidic residues" evidence="1">
    <location>
        <begin position="564"/>
        <end position="576"/>
    </location>
</feature>
<feature type="compositionally biased region" description="Basic and acidic residues" evidence="1">
    <location>
        <begin position="173"/>
        <end position="187"/>
    </location>
</feature>
<feature type="compositionally biased region" description="Gly residues" evidence="1">
    <location>
        <begin position="301"/>
        <end position="316"/>
    </location>
</feature>
<organism evidence="2">
    <name type="scientific">Palpitomonas bilix</name>
    <dbReference type="NCBI Taxonomy" id="652834"/>
    <lineage>
        <taxon>Eukaryota</taxon>
        <taxon>Eukaryota incertae sedis</taxon>
    </lineage>
</organism>
<sequence>MFKRGARLSRERDDRSGTGAAASVAETEEEKQQRYRANRSTFVGFGEEGSSVSGDVGDALEGLRLAMETDLKYDTAEAFLATADRSMSPPADWHPQEGGRQGQSVRRLSGGSGSRGGASDHGFLSDPDKNLVRGGRGRTRATIDVVGVRPTPQGGALPMSIGSGGDPSTASLNEKDPLSDDTLDHHSVTSGGKVCRVEERGGEEIGSDSGGGGNVGEVTMGAFAFDTMHSTRSAMLAEDEAYCAEAEGVTEGEGEERGEGGSKWENKTKVRVSPTRRRASEDLHSGAKYAKDAKRLFESAGGAGGGGGGGREGSGGLLHKVKEEDESDSSHWGRQQEGVLNTVQRQAQAQRRPSPLRNGSVETSDAATSAKGMKAREKELKKEEKRRQKEEKKQRRAQQKLEKAGSVMSTSPPSHMQGDGGGFASDDSLVSTSYGSSVPPSPQSAKKKGQARMARNWVNFLKKGGGGSTKADVGSSTATKKMQDREEVEAKMGGSVRPFNANKLKEEDESSLVAHSLPVHASLPVPSPVPPPTVVHKNPTAKQHDRRTDVRDEVISNSTVGEEESYRSENEIDLMRGRKGRKMYSAGSISPAGSLREDGAEVEGQGQGKVGGSAGGGGGKGNPKGDGRRGGSQAKLQSSDPSTEKEKGWPSEREGDIFYCETPNAEGGPGGDPFASTHSDEDKFVDDVNKELRKISEDFEAVSTDKAFSIFEDLSTFNVKKISNMTVMTLLLERELAEMWSKEKLGELFPKLKQLRRVMKTELATTCAAAKEEYRDQMRVLEDVADSMSKKIFTPTGSNSKEFWTSLLLQMDDFLDRMEDVRKQDIGADWGGSEGRNTTTTDVSHAISMEGREERMKRRESVLVDEKGGLEEERKVIAQAATDAAREKERQRLQRLRKIVSGISNDFPVVGKVIEEFRQDIYARGKHLGIEM</sequence>
<accession>A0A7S3GG64</accession>
<feature type="region of interest" description="Disordered" evidence="1">
    <location>
        <begin position="249"/>
        <end position="287"/>
    </location>
</feature>
<feature type="compositionally biased region" description="Basic and acidic residues" evidence="1">
    <location>
        <begin position="278"/>
        <end position="287"/>
    </location>
</feature>
<feature type="compositionally biased region" description="Basic and acidic residues" evidence="1">
    <location>
        <begin position="374"/>
        <end position="403"/>
    </location>
</feature>
<feature type="region of interest" description="Disordered" evidence="1">
    <location>
        <begin position="300"/>
        <end position="680"/>
    </location>
</feature>
<feature type="compositionally biased region" description="Basic and acidic residues" evidence="1">
    <location>
        <begin position="542"/>
        <end position="554"/>
    </location>
</feature>
<feature type="compositionally biased region" description="Gly residues" evidence="1">
    <location>
        <begin position="605"/>
        <end position="622"/>
    </location>
</feature>